<dbReference type="GeneTree" id="ENSGT00940000177124"/>
<feature type="coiled-coil region" evidence="1">
    <location>
        <begin position="141"/>
        <end position="175"/>
    </location>
</feature>
<dbReference type="Ensembl" id="ENSNFUT00015003166.1">
    <property type="protein sequence ID" value="ENSNFUP00015002980.1"/>
    <property type="gene ID" value="ENSNFUG00015001528.1"/>
</dbReference>
<dbReference type="PANTHER" id="PTHR11505">
    <property type="entry name" value="L1 TRANSPOSABLE ELEMENT-RELATED"/>
    <property type="match status" value="1"/>
</dbReference>
<dbReference type="Proteomes" id="UP000694548">
    <property type="component" value="Chromosome sgr04"/>
</dbReference>
<reference evidence="2" key="1">
    <citation type="submission" date="2014-08" db="EMBL/GenBank/DDBJ databases">
        <authorList>
            <person name="Senf B."/>
            <person name="Petzold A."/>
            <person name="Downie B.R."/>
            <person name="Koch P."/>
            <person name="Platzer M."/>
        </authorList>
    </citation>
    <scope>NUCLEOTIDE SEQUENCE [LARGE SCALE GENOMIC DNA]</scope>
    <source>
        <strain evidence="2">GRZ</strain>
    </source>
</reference>
<dbReference type="InterPro" id="IPR042566">
    <property type="entry name" value="L1_C"/>
</dbReference>
<reference evidence="2" key="3">
    <citation type="submission" date="2025-09" db="UniProtKB">
        <authorList>
            <consortium name="Ensembl"/>
        </authorList>
    </citation>
    <scope>IDENTIFICATION</scope>
</reference>
<name>A0A8C6KCQ1_NOTFU</name>
<protein>
    <recommendedName>
        <fullName evidence="4">Transposase element L1Md-A101/L1Md-A102/L1Md-A2</fullName>
    </recommendedName>
</protein>
<dbReference type="AlphaFoldDB" id="A0A8C6KCQ1"/>
<keyword evidence="1" id="KW-0175">Coiled coil</keyword>
<proteinExistence type="predicted"/>
<dbReference type="Gene3D" id="3.30.250.20">
    <property type="entry name" value="L1 transposable element, C-terminal domain"/>
    <property type="match status" value="1"/>
</dbReference>
<keyword evidence="3" id="KW-1185">Reference proteome</keyword>
<organism evidence="2 3">
    <name type="scientific">Nothobranchius furzeri</name>
    <name type="common">Turquoise killifish</name>
    <dbReference type="NCBI Taxonomy" id="105023"/>
    <lineage>
        <taxon>Eukaryota</taxon>
        <taxon>Metazoa</taxon>
        <taxon>Chordata</taxon>
        <taxon>Craniata</taxon>
        <taxon>Vertebrata</taxon>
        <taxon>Euteleostomi</taxon>
        <taxon>Actinopterygii</taxon>
        <taxon>Neopterygii</taxon>
        <taxon>Teleostei</taxon>
        <taxon>Neoteleostei</taxon>
        <taxon>Acanthomorphata</taxon>
        <taxon>Ovalentaria</taxon>
        <taxon>Atherinomorphae</taxon>
        <taxon>Cyprinodontiformes</taxon>
        <taxon>Nothobranchiidae</taxon>
        <taxon>Nothobranchius</taxon>
    </lineage>
</organism>
<evidence type="ECO:0008006" key="4">
    <source>
        <dbReference type="Google" id="ProtNLM"/>
    </source>
</evidence>
<evidence type="ECO:0000256" key="1">
    <source>
        <dbReference type="SAM" id="Coils"/>
    </source>
</evidence>
<evidence type="ECO:0000313" key="3">
    <source>
        <dbReference type="Proteomes" id="UP000694548"/>
    </source>
</evidence>
<dbReference type="InterPro" id="IPR004244">
    <property type="entry name" value="Transposase_22"/>
</dbReference>
<accession>A0A8C6KCQ1</accession>
<evidence type="ECO:0000313" key="2">
    <source>
        <dbReference type="Ensembl" id="ENSNFUP00015002980.1"/>
    </source>
</evidence>
<dbReference type="Gene3D" id="1.20.5.340">
    <property type="match status" value="1"/>
</dbReference>
<reference evidence="2" key="2">
    <citation type="submission" date="2025-08" db="UniProtKB">
        <authorList>
            <consortium name="Ensembl"/>
        </authorList>
    </citation>
    <scope>IDENTIFICATION</scope>
</reference>
<sequence length="324" mass="35878">ECCFAEQTASNDRLLSRLLAVSKNVKTRNATQTQLKLGLQTAATPSSEPPSPAKFPLGQANPDIEALKVELLASLRNDIADIFKKELQDTLGDALSTIKFDLQAVKTQLAIDKAAIDSTMSELKGTVKEMEHALTVCSDDVAEMKTTIKSLTAHVAKLENKCEDLESRSRRNNVRILGVPEGPDTSTTAAVASLLKEAFDLGKEPLLDRSHRTLQPTPKPGDRPRAIICRFHYHTDCVDILRRARERRQIKVGDRTISIFPDYTVKVARARAAFNTVRQQLRGIEGVRYGLLHPGRLRITYKGVERDFVSAEEASDYVKTLISG</sequence>